<keyword evidence="3" id="KW-1185">Reference proteome</keyword>
<evidence type="ECO:0000313" key="2">
    <source>
        <dbReference type="EMBL" id="KAK8159692.1"/>
    </source>
</evidence>
<sequence>MEPLHGRRVRVLAGWLYVRVRVILVAAIDAVLAEICQGSRGLGDAVTRPAQSAAFEAAGEALDEWSEGEERGQDGCAETAEFHDSDDENDGLGNGFCNSESVPKVGKRVTLDLTNDL</sequence>
<dbReference type="Proteomes" id="UP001456524">
    <property type="component" value="Unassembled WGS sequence"/>
</dbReference>
<proteinExistence type="predicted"/>
<feature type="region of interest" description="Disordered" evidence="1">
    <location>
        <begin position="65"/>
        <end position="102"/>
    </location>
</feature>
<gene>
    <name evidence="2" type="ORF">IWX90DRAFT_508403</name>
</gene>
<organism evidence="2 3">
    <name type="scientific">Phyllosticta citrichinensis</name>
    <dbReference type="NCBI Taxonomy" id="1130410"/>
    <lineage>
        <taxon>Eukaryota</taxon>
        <taxon>Fungi</taxon>
        <taxon>Dikarya</taxon>
        <taxon>Ascomycota</taxon>
        <taxon>Pezizomycotina</taxon>
        <taxon>Dothideomycetes</taxon>
        <taxon>Dothideomycetes incertae sedis</taxon>
        <taxon>Botryosphaeriales</taxon>
        <taxon>Phyllostictaceae</taxon>
        <taxon>Phyllosticta</taxon>
    </lineage>
</organism>
<reference evidence="2 3" key="1">
    <citation type="journal article" date="2022" name="G3 (Bethesda)">
        <title>Enemy or ally: a genomic approach to elucidate the lifestyle of Phyllosticta citrichinaensis.</title>
        <authorList>
            <person name="Buijs V.A."/>
            <person name="Groenewald J.Z."/>
            <person name="Haridas S."/>
            <person name="LaButti K.M."/>
            <person name="Lipzen A."/>
            <person name="Martin F.M."/>
            <person name="Barry K."/>
            <person name="Grigoriev I.V."/>
            <person name="Crous P.W."/>
            <person name="Seidl M.F."/>
        </authorList>
    </citation>
    <scope>NUCLEOTIDE SEQUENCE [LARGE SCALE GENOMIC DNA]</scope>
    <source>
        <strain evidence="2 3">CBS 129764</strain>
    </source>
</reference>
<comment type="caution">
    <text evidence="2">The sequence shown here is derived from an EMBL/GenBank/DDBJ whole genome shotgun (WGS) entry which is preliminary data.</text>
</comment>
<dbReference type="EMBL" id="JBBWUH010000008">
    <property type="protein sequence ID" value="KAK8159692.1"/>
    <property type="molecule type" value="Genomic_DNA"/>
</dbReference>
<protein>
    <submittedName>
        <fullName evidence="2">Uncharacterized protein</fullName>
    </submittedName>
</protein>
<name>A0ABR1XM00_9PEZI</name>
<evidence type="ECO:0000256" key="1">
    <source>
        <dbReference type="SAM" id="MobiDB-lite"/>
    </source>
</evidence>
<accession>A0ABR1XM00</accession>
<evidence type="ECO:0000313" key="3">
    <source>
        <dbReference type="Proteomes" id="UP001456524"/>
    </source>
</evidence>